<dbReference type="Gene3D" id="1.20.5.340">
    <property type="match status" value="1"/>
</dbReference>
<dbReference type="PANTHER" id="PTHR11505">
    <property type="entry name" value="L1 TRANSPOSABLE ELEMENT-RELATED"/>
    <property type="match status" value="1"/>
</dbReference>
<evidence type="ECO:0008006" key="5">
    <source>
        <dbReference type="Google" id="ProtNLM"/>
    </source>
</evidence>
<feature type="compositionally biased region" description="Polar residues" evidence="2">
    <location>
        <begin position="9"/>
        <end position="30"/>
    </location>
</feature>
<dbReference type="Gene3D" id="3.30.250.20">
    <property type="entry name" value="L1 transposable element, C-terminal domain"/>
    <property type="match status" value="1"/>
</dbReference>
<evidence type="ECO:0000256" key="1">
    <source>
        <dbReference type="ARBA" id="ARBA00061640"/>
    </source>
</evidence>
<proteinExistence type="inferred from homology"/>
<keyword evidence="4" id="KW-1185">Reference proteome</keyword>
<name>A0ABD0S1E4_CIRMR</name>
<dbReference type="InterPro" id="IPR042566">
    <property type="entry name" value="L1_C"/>
</dbReference>
<evidence type="ECO:0000313" key="3">
    <source>
        <dbReference type="EMBL" id="KAL0204614.1"/>
    </source>
</evidence>
<dbReference type="EMBL" id="JAMKFB020000001">
    <property type="protein sequence ID" value="KAL0204614.1"/>
    <property type="molecule type" value="Genomic_DNA"/>
</dbReference>
<protein>
    <recommendedName>
        <fullName evidence="5">L1 transposable element RRM domain-containing protein</fullName>
    </recommendedName>
</protein>
<dbReference type="Proteomes" id="UP001529510">
    <property type="component" value="Unassembled WGS sequence"/>
</dbReference>
<organism evidence="3 4">
    <name type="scientific">Cirrhinus mrigala</name>
    <name type="common">Mrigala</name>
    <dbReference type="NCBI Taxonomy" id="683832"/>
    <lineage>
        <taxon>Eukaryota</taxon>
        <taxon>Metazoa</taxon>
        <taxon>Chordata</taxon>
        <taxon>Craniata</taxon>
        <taxon>Vertebrata</taxon>
        <taxon>Euteleostomi</taxon>
        <taxon>Actinopterygii</taxon>
        <taxon>Neopterygii</taxon>
        <taxon>Teleostei</taxon>
        <taxon>Ostariophysi</taxon>
        <taxon>Cypriniformes</taxon>
        <taxon>Cyprinidae</taxon>
        <taxon>Labeoninae</taxon>
        <taxon>Labeonini</taxon>
        <taxon>Cirrhinus</taxon>
    </lineage>
</organism>
<gene>
    <name evidence="3" type="ORF">M9458_002632</name>
</gene>
<reference evidence="3 4" key="1">
    <citation type="submission" date="2024-05" db="EMBL/GenBank/DDBJ databases">
        <title>Genome sequencing and assembly of Indian major carp, Cirrhinus mrigala (Hamilton, 1822).</title>
        <authorList>
            <person name="Mohindra V."/>
            <person name="Chowdhury L.M."/>
            <person name="Lal K."/>
            <person name="Jena J.K."/>
        </authorList>
    </citation>
    <scope>NUCLEOTIDE SEQUENCE [LARGE SCALE GENOMIC DNA]</scope>
    <source>
        <strain evidence="3">CM1030</strain>
        <tissue evidence="3">Blood</tissue>
    </source>
</reference>
<feature type="region of interest" description="Disordered" evidence="2">
    <location>
        <begin position="1"/>
        <end position="31"/>
    </location>
</feature>
<dbReference type="InterPro" id="IPR004244">
    <property type="entry name" value="Transposase_22"/>
</dbReference>
<feature type="non-terminal residue" evidence="3">
    <location>
        <position position="274"/>
    </location>
</feature>
<sequence length="274" mass="31268">MPLKPAKASKSSGQSPTSCNVANPTASQATTDDDVPLVWEKISNKILSTINERFDKFEGDFRSLQTSVREFAARVETVECQARDHDSRLCSLEAAVTDLQKTNKALKAKVNDLEGRSRRNNIKIIGIPEGEEKGRPTEFVASLIPKLLGESHFQGPLVIDRAHRALKPRPPDGERPRIIIARVHFFQEKELILRLRRDRTLDYNGHKVYIFPDYTAEVMEERRAFSDVMHKLRELKVTHSLRFPARLRIQHNGQFKTFIDPAEAAKFVETSLRQ</sequence>
<dbReference type="Gene3D" id="3.30.70.1820">
    <property type="entry name" value="L1 transposable element, RRM domain"/>
    <property type="match status" value="1"/>
</dbReference>
<evidence type="ECO:0000256" key="2">
    <source>
        <dbReference type="SAM" id="MobiDB-lite"/>
    </source>
</evidence>
<comment type="caution">
    <text evidence="3">The sequence shown here is derived from an EMBL/GenBank/DDBJ whole genome shotgun (WGS) entry which is preliminary data.</text>
</comment>
<evidence type="ECO:0000313" key="4">
    <source>
        <dbReference type="Proteomes" id="UP001529510"/>
    </source>
</evidence>
<comment type="similarity">
    <text evidence="1">Belongs to the transposase 22 family.</text>
</comment>
<accession>A0ABD0S1E4</accession>
<dbReference type="AlphaFoldDB" id="A0ABD0S1E4"/>
<dbReference type="FunFam" id="3.30.70.1820:FF:000002">
    <property type="entry name" value="LINE-1 retrotransposable element ORF1 protein"/>
    <property type="match status" value="1"/>
</dbReference>